<feature type="region of interest" description="Disordered" evidence="1">
    <location>
        <begin position="130"/>
        <end position="185"/>
    </location>
</feature>
<organism evidence="2 3">
    <name type="scientific">Parthenolecanium corni</name>
    <dbReference type="NCBI Taxonomy" id="536013"/>
    <lineage>
        <taxon>Eukaryota</taxon>
        <taxon>Metazoa</taxon>
        <taxon>Ecdysozoa</taxon>
        <taxon>Arthropoda</taxon>
        <taxon>Hexapoda</taxon>
        <taxon>Insecta</taxon>
        <taxon>Pterygota</taxon>
        <taxon>Neoptera</taxon>
        <taxon>Paraneoptera</taxon>
        <taxon>Hemiptera</taxon>
        <taxon>Sternorrhyncha</taxon>
        <taxon>Coccoidea</taxon>
        <taxon>Coccidae</taxon>
        <taxon>Parthenolecanium</taxon>
    </lineage>
</organism>
<dbReference type="EMBL" id="JBBCAQ010000041">
    <property type="protein sequence ID" value="KAK7571206.1"/>
    <property type="molecule type" value="Genomic_DNA"/>
</dbReference>
<name>A0AAN9XY09_9HEMI</name>
<dbReference type="AlphaFoldDB" id="A0AAN9XY09"/>
<evidence type="ECO:0000313" key="2">
    <source>
        <dbReference type="EMBL" id="KAK7571206.1"/>
    </source>
</evidence>
<sequence length="254" mass="28222">MNDESRSNVEYQENLLRDLCAVSTFGDMEQMLEDLRASNEPANDFEKPRSLLMIPSTQRRNRRRFGGNCVIVPDDDIPKSMGRGAVAKALAGTVPGFQHFDDLNRGLREIGSGSYRNESIEAFIDEEQERRQFETNDDEDASPAKESTKFSSTTTTTPPTEKSPLQPSSSVTLPAKKSSPAAKVEKVKKRRNAALLSILAKKMTAVGETSDCTVPSLLLQNPTLARQSPLIENVYVPNIVETEFTYHKPDFPPL</sequence>
<dbReference type="Proteomes" id="UP001367676">
    <property type="component" value="Unassembled WGS sequence"/>
</dbReference>
<gene>
    <name evidence="2" type="ORF">V9T40_014810</name>
</gene>
<accession>A0AAN9XY09</accession>
<evidence type="ECO:0000313" key="3">
    <source>
        <dbReference type="Proteomes" id="UP001367676"/>
    </source>
</evidence>
<proteinExistence type="predicted"/>
<evidence type="ECO:0000256" key="1">
    <source>
        <dbReference type="SAM" id="MobiDB-lite"/>
    </source>
</evidence>
<comment type="caution">
    <text evidence="2">The sequence shown here is derived from an EMBL/GenBank/DDBJ whole genome shotgun (WGS) entry which is preliminary data.</text>
</comment>
<protein>
    <submittedName>
        <fullName evidence="2">Uncharacterized protein</fullName>
    </submittedName>
</protein>
<reference evidence="2 3" key="1">
    <citation type="submission" date="2024-03" db="EMBL/GenBank/DDBJ databases">
        <title>Adaptation during the transition from Ophiocordyceps entomopathogen to insect associate is accompanied by gene loss and intensified selection.</title>
        <authorList>
            <person name="Ward C.M."/>
            <person name="Onetto C.A."/>
            <person name="Borneman A.R."/>
        </authorList>
    </citation>
    <scope>NUCLEOTIDE SEQUENCE [LARGE SCALE GENOMIC DNA]</scope>
    <source>
        <strain evidence="2">AWRI1</strain>
        <tissue evidence="2">Single Adult Female</tissue>
    </source>
</reference>
<keyword evidence="3" id="KW-1185">Reference proteome</keyword>
<feature type="compositionally biased region" description="Low complexity" evidence="1">
    <location>
        <begin position="149"/>
        <end position="164"/>
    </location>
</feature>